<dbReference type="InterPro" id="IPR038441">
    <property type="entry name" value="THAP_Znf_sf"/>
</dbReference>
<evidence type="ECO:0000256" key="3">
    <source>
        <dbReference type="ARBA" id="ARBA00022723"/>
    </source>
</evidence>
<evidence type="ECO:0000256" key="5">
    <source>
        <dbReference type="ARBA" id="ARBA00022833"/>
    </source>
</evidence>
<evidence type="ECO:0000256" key="12">
    <source>
        <dbReference type="PROSITE-ProRule" id="PRU00309"/>
    </source>
</evidence>
<keyword evidence="11" id="KW-0131">Cell cycle</keyword>
<reference evidence="15 16" key="1">
    <citation type="journal article" date="2022" name="Nat. Ecol. Evol.">
        <title>A masculinizing supergene underlies an exaggerated male reproductive morph in a spider.</title>
        <authorList>
            <person name="Hendrickx F."/>
            <person name="De Corte Z."/>
            <person name="Sonet G."/>
            <person name="Van Belleghem S.M."/>
            <person name="Kostlbacher S."/>
            <person name="Vangestel C."/>
        </authorList>
    </citation>
    <scope>NUCLEOTIDE SEQUENCE [LARGE SCALE GENOMIC DNA]</scope>
    <source>
        <strain evidence="15">W744_W776</strain>
    </source>
</reference>
<dbReference type="InterPro" id="IPR006612">
    <property type="entry name" value="THAP_Znf"/>
</dbReference>
<feature type="domain" description="THAP-type" evidence="14">
    <location>
        <begin position="1"/>
        <end position="80"/>
    </location>
</feature>
<keyword evidence="9" id="KW-0804">Transcription</keyword>
<evidence type="ECO:0000256" key="6">
    <source>
        <dbReference type="ARBA" id="ARBA00023015"/>
    </source>
</evidence>
<comment type="subcellular location">
    <subcellularLocation>
        <location evidence="1">Nucleus</location>
        <location evidence="1">Nucleoplasm</location>
    </subcellularLocation>
</comment>
<evidence type="ECO:0000256" key="10">
    <source>
        <dbReference type="ARBA" id="ARBA00023242"/>
    </source>
</evidence>
<evidence type="ECO:0000256" key="13">
    <source>
        <dbReference type="SAM" id="MobiDB-lite"/>
    </source>
</evidence>
<sequence length="763" mass="85997">MPAPKHCCVPFCSSSRETKVSFHEFPSDIARRNAWLIAIARDNFRPSEYSKVCGYHFQESDFVRLNTRTILKKTAVPTIFKGYPTFMTDENSSNMKRKQNVDRGYANKIRLLKEANCFSNEMQALLSAEKSKRCEVQTERNASNVSRGETSHNSSSDGDTVASVLDTEKFGSRVQQTIGSSAPFNQLDVTECSINKIAFQEGSLDSPRIIRSKRPITESGLPHKKSNSLHFVQSNRRSPLKKNMISTVIKTYPSFTIEKNKHDHLKCKASINNGFAKRMMKISPLSKNEAARLLRQPTCFSSQTQSVPDTENKINVGNVSLQSASLNSSIRGNFSAQKTQELKSGNPPTQMKVIPPNKLEKCSSQMQDETFRLNLSKFRAIRPKLPITKSGSLEKNVNNIYVLNVNTPATPKKDTEPIIIKARPFIIENNKPDLRNHKTDINNCLVNIISCPLKSEGENLFRRSTNSSNVVPDTDKTKSKLNASNVSYQPTSALHFSSDNGTVSSVPDAEFISENIQCKINVISTPSNNFSEIKCMPNDITFQAETQLNFSNIHPIVAKRSKSQKSLPRKYIKSKDDNSNLNNVSVLRRKLRSMSSQMCQKNNKIKSLKMKLEEMSEKLEYFENNALLKNVEKMQVINKEGLATKQIQFILNQISNLDKKAPRWSKEVIRECVLLHASSPKAYESLLKTELFKLPKRSTLMRFAPCTNSQTRNASDLESESELATEIVNYEPEFEAVNETVSSDSSGGMEEDIYFNTSISDMF</sequence>
<feature type="compositionally biased region" description="Polar residues" evidence="13">
    <location>
        <begin position="139"/>
        <end position="158"/>
    </location>
</feature>
<evidence type="ECO:0000259" key="14">
    <source>
        <dbReference type="PROSITE" id="PS50950"/>
    </source>
</evidence>
<dbReference type="InterPro" id="IPR026516">
    <property type="entry name" value="THAP1/10"/>
</dbReference>
<keyword evidence="10" id="KW-0539">Nucleus</keyword>
<evidence type="ECO:0000313" key="15">
    <source>
        <dbReference type="EMBL" id="KAG8182405.1"/>
    </source>
</evidence>
<dbReference type="SMART" id="SM00692">
    <property type="entry name" value="DM3"/>
    <property type="match status" value="1"/>
</dbReference>
<evidence type="ECO:0000313" key="16">
    <source>
        <dbReference type="Proteomes" id="UP000827092"/>
    </source>
</evidence>
<name>A0AAV6UFS4_9ARAC</name>
<comment type="caution">
    <text evidence="15">The sequence shown here is derived from an EMBL/GenBank/DDBJ whole genome shotgun (WGS) entry which is preliminary data.</text>
</comment>
<dbReference type="EMBL" id="JAFNEN010000463">
    <property type="protein sequence ID" value="KAG8182405.1"/>
    <property type="molecule type" value="Genomic_DNA"/>
</dbReference>
<organism evidence="15 16">
    <name type="scientific">Oedothorax gibbosus</name>
    <dbReference type="NCBI Taxonomy" id="931172"/>
    <lineage>
        <taxon>Eukaryota</taxon>
        <taxon>Metazoa</taxon>
        <taxon>Ecdysozoa</taxon>
        <taxon>Arthropoda</taxon>
        <taxon>Chelicerata</taxon>
        <taxon>Arachnida</taxon>
        <taxon>Araneae</taxon>
        <taxon>Araneomorphae</taxon>
        <taxon>Entelegynae</taxon>
        <taxon>Araneoidea</taxon>
        <taxon>Linyphiidae</taxon>
        <taxon>Erigoninae</taxon>
        <taxon>Oedothorax</taxon>
    </lineage>
</organism>
<keyword evidence="4 12" id="KW-0863">Zinc-finger</keyword>
<evidence type="ECO:0000256" key="8">
    <source>
        <dbReference type="ARBA" id="ARBA00023125"/>
    </source>
</evidence>
<dbReference type="Pfam" id="PF05485">
    <property type="entry name" value="THAP"/>
    <property type="match status" value="1"/>
</dbReference>
<keyword evidence="3" id="KW-0479">Metal-binding</keyword>
<dbReference type="PANTHER" id="PTHR46600">
    <property type="entry name" value="THAP DOMAIN-CONTAINING"/>
    <property type="match status" value="1"/>
</dbReference>
<comment type="similarity">
    <text evidence="2">Belongs to the THAP1 family.</text>
</comment>
<keyword evidence="6" id="KW-0805">Transcription regulation</keyword>
<dbReference type="PANTHER" id="PTHR46600:SF1">
    <property type="entry name" value="THAP DOMAIN-CONTAINING PROTEIN 1"/>
    <property type="match status" value="1"/>
</dbReference>
<dbReference type="SUPFAM" id="SSF57716">
    <property type="entry name" value="Glucocorticoid receptor-like (DNA-binding domain)"/>
    <property type="match status" value="1"/>
</dbReference>
<feature type="region of interest" description="Disordered" evidence="13">
    <location>
        <begin position="136"/>
        <end position="160"/>
    </location>
</feature>
<dbReference type="GO" id="GO:0008270">
    <property type="term" value="F:zinc ion binding"/>
    <property type="evidence" value="ECO:0007669"/>
    <property type="project" value="UniProtKB-KW"/>
</dbReference>
<evidence type="ECO:0000256" key="7">
    <source>
        <dbReference type="ARBA" id="ARBA00023054"/>
    </source>
</evidence>
<gene>
    <name evidence="15" type="ORF">JTE90_018296</name>
</gene>
<dbReference type="SMART" id="SM00980">
    <property type="entry name" value="THAP"/>
    <property type="match status" value="1"/>
</dbReference>
<dbReference type="PROSITE" id="PS50950">
    <property type="entry name" value="ZF_THAP"/>
    <property type="match status" value="1"/>
</dbReference>
<dbReference type="GO" id="GO:0005654">
    <property type="term" value="C:nucleoplasm"/>
    <property type="evidence" value="ECO:0007669"/>
    <property type="project" value="UniProtKB-SubCell"/>
</dbReference>
<proteinExistence type="inferred from homology"/>
<accession>A0AAV6UFS4</accession>
<dbReference type="AlphaFoldDB" id="A0AAV6UFS4"/>
<evidence type="ECO:0000256" key="9">
    <source>
        <dbReference type="ARBA" id="ARBA00023163"/>
    </source>
</evidence>
<keyword evidence="5" id="KW-0862">Zinc</keyword>
<dbReference type="Gene3D" id="6.20.210.20">
    <property type="entry name" value="THAP domain"/>
    <property type="match status" value="1"/>
</dbReference>
<keyword evidence="7" id="KW-0175">Coiled coil</keyword>
<evidence type="ECO:0000256" key="4">
    <source>
        <dbReference type="ARBA" id="ARBA00022771"/>
    </source>
</evidence>
<evidence type="ECO:0000256" key="11">
    <source>
        <dbReference type="ARBA" id="ARBA00023306"/>
    </source>
</evidence>
<keyword evidence="8 12" id="KW-0238">DNA-binding</keyword>
<evidence type="ECO:0000256" key="1">
    <source>
        <dbReference type="ARBA" id="ARBA00004642"/>
    </source>
</evidence>
<dbReference type="Proteomes" id="UP000827092">
    <property type="component" value="Unassembled WGS sequence"/>
</dbReference>
<protein>
    <recommendedName>
        <fullName evidence="14">THAP-type domain-containing protein</fullName>
    </recommendedName>
</protein>
<keyword evidence="16" id="KW-1185">Reference proteome</keyword>
<evidence type="ECO:0000256" key="2">
    <source>
        <dbReference type="ARBA" id="ARBA00006177"/>
    </source>
</evidence>
<dbReference type="GO" id="GO:0043565">
    <property type="term" value="F:sequence-specific DNA binding"/>
    <property type="evidence" value="ECO:0007669"/>
    <property type="project" value="InterPro"/>
</dbReference>